<name>A0A4Z0Q1M9_9BACT</name>
<dbReference type="SMART" id="SM00749">
    <property type="entry name" value="BON"/>
    <property type="match status" value="6"/>
</dbReference>
<reference evidence="2 3" key="1">
    <citation type="submission" date="2019-04" db="EMBL/GenBank/DDBJ databases">
        <authorList>
            <person name="Feng G."/>
            <person name="Zhang J."/>
            <person name="Zhu H."/>
        </authorList>
    </citation>
    <scope>NUCLEOTIDE SEQUENCE [LARGE SCALE GENOMIC DNA]</scope>
    <source>
        <strain evidence="2 3">JCM 31653</strain>
    </source>
</reference>
<dbReference type="PANTHER" id="PTHR34606">
    <property type="entry name" value="BON DOMAIN-CONTAINING PROTEIN"/>
    <property type="match status" value="1"/>
</dbReference>
<dbReference type="AlphaFoldDB" id="A0A4Z0Q1M9"/>
<dbReference type="Gene3D" id="3.30.1340.30">
    <property type="match status" value="5"/>
</dbReference>
<feature type="domain" description="BON" evidence="1">
    <location>
        <begin position="89"/>
        <end position="158"/>
    </location>
</feature>
<protein>
    <submittedName>
        <fullName evidence="2">BON domain-containing protein</fullName>
    </submittedName>
</protein>
<sequence length="486" mass="53744">MLVSETLTPSAPAEQVADADITAAIDMFFLTKKGVNSHLIDVATREGIVELTGSADNLLARERAEEIALAVRGVRGVINELVIKTSDVPDARLLTDVEQALTDDAATNDYDVRCTVHDGVVTLAGTVQTWAEKQLVLRVLRGVKGVRQIREEQLRIRGGEIQNSDAEITTQIREQLDWDIQVNSALVEVRTNERVVHLAGTVGTAAEKTRIVATAYQAGATRVDARDLFVAYWALGRELRQEKFAPKPDEAIAQAVRDVLRLDPRVRAYHPMVRVRDGVVTLSGPVSNLRAKQAAELDTRNVVGVWDVHNLLKVRTERVSPDGDIQQTIVDALARDPYVHRFSFTVNVHNGKVYLYGRVDNHFEQEQASLVAASVNGVLDVENRVLVAGQESPDAAWPDFLRAAPARHAASPDPDHALAESIRTRFFWSASLHDQDVEVRVENGRATLTGTVDTWLERRLAAREAYEVGARDVNNHLRVLMDKPSL</sequence>
<organism evidence="2 3">
    <name type="scientific">Hymenobacter aquaticus</name>
    <dbReference type="NCBI Taxonomy" id="1867101"/>
    <lineage>
        <taxon>Bacteria</taxon>
        <taxon>Pseudomonadati</taxon>
        <taxon>Bacteroidota</taxon>
        <taxon>Cytophagia</taxon>
        <taxon>Cytophagales</taxon>
        <taxon>Hymenobacteraceae</taxon>
        <taxon>Hymenobacter</taxon>
    </lineage>
</organism>
<dbReference type="OrthoDB" id="863206at2"/>
<evidence type="ECO:0000313" key="3">
    <source>
        <dbReference type="Proteomes" id="UP000297549"/>
    </source>
</evidence>
<dbReference type="InterPro" id="IPR014004">
    <property type="entry name" value="Transpt-assoc_nodulatn_dom_bac"/>
</dbReference>
<evidence type="ECO:0000259" key="1">
    <source>
        <dbReference type="PROSITE" id="PS50914"/>
    </source>
</evidence>
<dbReference type="InterPro" id="IPR007055">
    <property type="entry name" value="BON_dom"/>
</dbReference>
<feature type="domain" description="BON" evidence="1">
    <location>
        <begin position="17"/>
        <end position="85"/>
    </location>
</feature>
<dbReference type="RefSeq" id="WP_135460919.1">
    <property type="nucleotide sequence ID" value="NZ_SRLC01000001.1"/>
</dbReference>
<dbReference type="InterPro" id="IPR051686">
    <property type="entry name" value="Lipoprotein_DolP"/>
</dbReference>
<dbReference type="EMBL" id="SRLC01000001">
    <property type="protein sequence ID" value="TGE23890.1"/>
    <property type="molecule type" value="Genomic_DNA"/>
</dbReference>
<feature type="domain" description="BON" evidence="1">
    <location>
        <begin position="414"/>
        <end position="481"/>
    </location>
</feature>
<dbReference type="Pfam" id="PF04972">
    <property type="entry name" value="BON"/>
    <property type="match status" value="6"/>
</dbReference>
<feature type="domain" description="BON" evidence="1">
    <location>
        <begin position="248"/>
        <end position="316"/>
    </location>
</feature>
<keyword evidence="3" id="KW-1185">Reference proteome</keyword>
<comment type="caution">
    <text evidence="2">The sequence shown here is derived from an EMBL/GenBank/DDBJ whole genome shotgun (WGS) entry which is preliminary data.</text>
</comment>
<accession>A0A4Z0Q1M9</accession>
<dbReference type="PANTHER" id="PTHR34606:SF15">
    <property type="entry name" value="BON DOMAIN-CONTAINING PROTEIN"/>
    <property type="match status" value="1"/>
</dbReference>
<feature type="domain" description="BON" evidence="1">
    <location>
        <begin position="321"/>
        <end position="389"/>
    </location>
</feature>
<dbReference type="Proteomes" id="UP000297549">
    <property type="component" value="Unassembled WGS sequence"/>
</dbReference>
<dbReference type="PROSITE" id="PS50914">
    <property type="entry name" value="BON"/>
    <property type="match status" value="5"/>
</dbReference>
<gene>
    <name evidence="2" type="ORF">E5K00_01355</name>
</gene>
<proteinExistence type="predicted"/>
<evidence type="ECO:0000313" key="2">
    <source>
        <dbReference type="EMBL" id="TGE23890.1"/>
    </source>
</evidence>